<evidence type="ECO:0000313" key="2">
    <source>
        <dbReference type="Proteomes" id="UP000503840"/>
    </source>
</evidence>
<name>A0A7J0BHT5_9BACT</name>
<dbReference type="RefSeq" id="WP_174404449.1">
    <property type="nucleotide sequence ID" value="NZ_BLVO01000012.1"/>
</dbReference>
<accession>A0A7J0BHT5</accession>
<dbReference type="AlphaFoldDB" id="A0A7J0BHT5"/>
<gene>
    <name evidence="1" type="ORF">DSM101010T_11370</name>
</gene>
<comment type="caution">
    <text evidence="1">The sequence shown here is derived from an EMBL/GenBank/DDBJ whole genome shotgun (WGS) entry which is preliminary data.</text>
</comment>
<reference evidence="1 2" key="1">
    <citation type="submission" date="2020-05" db="EMBL/GenBank/DDBJ databases">
        <title>Draft genome sequence of Desulfovibrio sp. strain HN2T.</title>
        <authorList>
            <person name="Ueno A."/>
            <person name="Tamazawa S."/>
            <person name="Tamamura S."/>
            <person name="Murakami T."/>
            <person name="Kiyama T."/>
            <person name="Inomata H."/>
            <person name="Amano Y."/>
            <person name="Miyakawa K."/>
            <person name="Tamaki H."/>
            <person name="Naganuma T."/>
            <person name="Kaneko K."/>
        </authorList>
    </citation>
    <scope>NUCLEOTIDE SEQUENCE [LARGE SCALE GENOMIC DNA]</scope>
    <source>
        <strain evidence="1 2">HN2</strain>
    </source>
</reference>
<organism evidence="1 2">
    <name type="scientific">Desulfovibrio subterraneus</name>
    <dbReference type="NCBI Taxonomy" id="2718620"/>
    <lineage>
        <taxon>Bacteria</taxon>
        <taxon>Pseudomonadati</taxon>
        <taxon>Thermodesulfobacteriota</taxon>
        <taxon>Desulfovibrionia</taxon>
        <taxon>Desulfovibrionales</taxon>
        <taxon>Desulfovibrionaceae</taxon>
        <taxon>Desulfovibrio</taxon>
    </lineage>
</organism>
<proteinExistence type="predicted"/>
<keyword evidence="2" id="KW-1185">Reference proteome</keyword>
<protein>
    <submittedName>
        <fullName evidence="1">Universal stress protein UspA</fullName>
    </submittedName>
</protein>
<dbReference type="Proteomes" id="UP000503840">
    <property type="component" value="Unassembled WGS sequence"/>
</dbReference>
<dbReference type="EMBL" id="BLVO01000012">
    <property type="protein sequence ID" value="GFM32772.1"/>
    <property type="molecule type" value="Genomic_DNA"/>
</dbReference>
<sequence length="281" mass="31374">MDRAVLLTVTDDMTAMWSMRFVAGFFPDKKHLEVCVLYVAPSGYSAAHEETRIVLSDIEVRKGREIVETARQWLVEHGFSGAKIKTKVLSTQYGVVKDIVSEARKGMYDAVVVGRRYLDWMEMLYTTSVSRGILWEDVDFPVWICNEPDSTRQGILLCADGSAPVAHMADHVGFMLGAVPEMRVTILHLRTPGVSADDAVEEARRRILDNGIEASRISTLITAGQDKVGTILRIAHEGNFAVVAVGRRPDLPESLVRRVFTRSVSLGLHENVNKFSLWVCR</sequence>
<dbReference type="SUPFAM" id="SSF52402">
    <property type="entry name" value="Adenine nucleotide alpha hydrolases-like"/>
    <property type="match status" value="2"/>
</dbReference>
<dbReference type="Gene3D" id="3.40.50.12370">
    <property type="match status" value="1"/>
</dbReference>
<evidence type="ECO:0000313" key="1">
    <source>
        <dbReference type="EMBL" id="GFM32772.1"/>
    </source>
</evidence>